<dbReference type="InParanoid" id="A0A1X7VPQ1"/>
<proteinExistence type="predicted"/>
<evidence type="ECO:0008006" key="2">
    <source>
        <dbReference type="Google" id="ProtNLM"/>
    </source>
</evidence>
<dbReference type="OrthoDB" id="125347at2759"/>
<accession>A0A1X7VPQ1</accession>
<name>A0A1X7VPQ1_AMPQE</name>
<protein>
    <recommendedName>
        <fullName evidence="2">DDE-1 domain-containing protein</fullName>
    </recommendedName>
</protein>
<dbReference type="AlphaFoldDB" id="A0A1X7VPQ1"/>
<sequence length="247" mass="28780">MHMLQVSHLVAESWEEIPRNTFRKSWHKILPSSELLKTQVVAMANVYSGNDSEIASALLPLFEKANTNDFFITLKDDTKATRSTFNCSKYNHAYSIHGIRFRPRITEDVKLQSSQSNEEHLSQFKEVFQQIGFEVNDEKVYKWLTCDMDDQWDQKLTDSEICELVSESDSKDDDCDSHESANKAVNVISHSEAAYMFEQCLVWLEHQEEKTLFNTAILEQLHTLAAEKRMNSFKQTHITSYFKRPRQ</sequence>
<reference evidence="1" key="1">
    <citation type="submission" date="2017-05" db="UniProtKB">
        <authorList>
            <consortium name="EnsemblMetazoa"/>
        </authorList>
    </citation>
    <scope>IDENTIFICATION</scope>
</reference>
<organism evidence="1">
    <name type="scientific">Amphimedon queenslandica</name>
    <name type="common">Sponge</name>
    <dbReference type="NCBI Taxonomy" id="400682"/>
    <lineage>
        <taxon>Eukaryota</taxon>
        <taxon>Metazoa</taxon>
        <taxon>Porifera</taxon>
        <taxon>Demospongiae</taxon>
        <taxon>Heteroscleromorpha</taxon>
        <taxon>Haplosclerida</taxon>
        <taxon>Niphatidae</taxon>
        <taxon>Amphimedon</taxon>
    </lineage>
</organism>
<evidence type="ECO:0000313" key="1">
    <source>
        <dbReference type="EnsemblMetazoa" id="Aqu2.1.42356_001"/>
    </source>
</evidence>
<dbReference type="EnsemblMetazoa" id="Aqu2.1.42356_001">
    <property type="protein sequence ID" value="Aqu2.1.42356_001"/>
    <property type="gene ID" value="Aqu2.1.42356"/>
</dbReference>